<dbReference type="InterPro" id="IPR036514">
    <property type="entry name" value="SGNH_hydro_sf"/>
</dbReference>
<dbReference type="Gene3D" id="3.40.50.1110">
    <property type="entry name" value="SGNH hydrolase"/>
    <property type="match status" value="1"/>
</dbReference>
<dbReference type="Gene3D" id="3.10.450.50">
    <property type="match status" value="1"/>
</dbReference>
<dbReference type="PANTHER" id="PTHR31723">
    <property type="entry name" value="PATHOGENESIS-RELATED FAMILY PROTEIN"/>
    <property type="match status" value="1"/>
</dbReference>
<dbReference type="SUPFAM" id="SSF52266">
    <property type="entry name" value="SGNH hydrolase"/>
    <property type="match status" value="1"/>
</dbReference>
<feature type="region of interest" description="Disordered" evidence="1">
    <location>
        <begin position="250"/>
        <end position="286"/>
    </location>
</feature>
<gene>
    <name evidence="3" type="ORF">WJX81_007517</name>
</gene>
<dbReference type="SUPFAM" id="SSF54427">
    <property type="entry name" value="NTF2-like"/>
    <property type="match status" value="1"/>
</dbReference>
<evidence type="ECO:0000259" key="2">
    <source>
        <dbReference type="Pfam" id="PF13472"/>
    </source>
</evidence>
<keyword evidence="4" id="KW-1185">Reference proteome</keyword>
<organism evidence="3 4">
    <name type="scientific">Elliptochloris bilobata</name>
    <dbReference type="NCBI Taxonomy" id="381761"/>
    <lineage>
        <taxon>Eukaryota</taxon>
        <taxon>Viridiplantae</taxon>
        <taxon>Chlorophyta</taxon>
        <taxon>core chlorophytes</taxon>
        <taxon>Trebouxiophyceae</taxon>
        <taxon>Trebouxiophyceae incertae sedis</taxon>
        <taxon>Elliptochloris clade</taxon>
        <taxon>Elliptochloris</taxon>
    </lineage>
</organism>
<evidence type="ECO:0000256" key="1">
    <source>
        <dbReference type="SAM" id="MobiDB-lite"/>
    </source>
</evidence>
<name>A0AAW1SLY1_9CHLO</name>
<dbReference type="AlphaFoldDB" id="A0AAW1SLY1"/>
<dbReference type="PANTHER" id="PTHR31723:SF10">
    <property type="entry name" value="PATHOGEN-RELATED PROTEIN"/>
    <property type="match status" value="1"/>
</dbReference>
<dbReference type="Proteomes" id="UP001445335">
    <property type="component" value="Unassembled WGS sequence"/>
</dbReference>
<feature type="domain" description="SGNH hydrolase-type esterase" evidence="2">
    <location>
        <begin position="501"/>
        <end position="699"/>
    </location>
</feature>
<dbReference type="InterPro" id="IPR032710">
    <property type="entry name" value="NTF2-like_dom_sf"/>
</dbReference>
<accession>A0AAW1SLY1</accession>
<dbReference type="InterPro" id="IPR053218">
    <property type="entry name" value="Pathogen-related_defense"/>
</dbReference>
<dbReference type="EMBL" id="JALJOU010000001">
    <property type="protein sequence ID" value="KAK9846603.1"/>
    <property type="molecule type" value="Genomic_DNA"/>
</dbReference>
<reference evidence="3 4" key="1">
    <citation type="journal article" date="2024" name="Nat. Commun.">
        <title>Phylogenomics reveals the evolutionary origins of lichenization in chlorophyte algae.</title>
        <authorList>
            <person name="Puginier C."/>
            <person name="Libourel C."/>
            <person name="Otte J."/>
            <person name="Skaloud P."/>
            <person name="Haon M."/>
            <person name="Grisel S."/>
            <person name="Petersen M."/>
            <person name="Berrin J.G."/>
            <person name="Delaux P.M."/>
            <person name="Dal Grande F."/>
            <person name="Keller J."/>
        </authorList>
    </citation>
    <scope>NUCLEOTIDE SEQUENCE [LARGE SCALE GENOMIC DNA]</scope>
    <source>
        <strain evidence="3 4">SAG 245.80</strain>
    </source>
</reference>
<dbReference type="InterPro" id="IPR013830">
    <property type="entry name" value="SGNH_hydro"/>
</dbReference>
<dbReference type="Pfam" id="PF13472">
    <property type="entry name" value="Lipase_GDSL_2"/>
    <property type="match status" value="1"/>
</dbReference>
<sequence>MADAATQPQSHPDYLLDGNSVLGDTAAWRYGKVPDYTKANFNFSLERTKSWEAGSLPDMVSNLVKNWEKEASYKLKPSEWRTIDPIKYRFSCNGGPEYTVEHMVRIGTYNALIGDTTLYSASVTGFEESHRVFRDAMPNGFPWEVTDVYSGPPVVSFKWRHWGVMQGPLRCPLGHGQELSAAATGQKIQVYGMAVAVLDSEMRITKLEIFYDPEDLLKQMVRKAMGTTEVAEDAPPPPPAMTELSLADAGKARSLSRPPIGASPIGRSNDYSSASGGAETPPLGPALASPLAGCPMLRDGGAFARAQAQAGISSQHSVGSAMGDGGRYGNAMAVSGGPPMGSVGSAQDLQELYRRYSSMPMSRAPARMLSMHDSAGSTGLDEVGRRYRVLAPAGMLIRAMPRADCAGALTNACHRTCYGASVSAACAALGNARKTLGFIYEAGVFVLLVLRIGAANAQCPGPPEGPEPRIDKTNWVDWQEQLASEVAATDHAKGIKLLWSGDSVLELMRGQSIGYALPGTGTRDYVAVYNQYFPTAFYNSQISAISGDYTGNLLWRIKYGGEMPAVFAPKLVVIYIGSNDLSAAQCGGGEATLMAAVPGIVSRVAQIIALYRERLPPSRILLVGNMPRGARYWLPEERYTWPNAYTRPLQALADAYQAMATPDGSVSYAYCGAPLASATGLRSDLLPDGIHPTPDGYRLILPCLKPTIDRLLAAAPLAPPPEVSSR</sequence>
<evidence type="ECO:0000313" key="4">
    <source>
        <dbReference type="Proteomes" id="UP001445335"/>
    </source>
</evidence>
<proteinExistence type="predicted"/>
<protein>
    <recommendedName>
        <fullName evidence="2">SGNH hydrolase-type esterase domain-containing protein</fullName>
    </recommendedName>
</protein>
<comment type="caution">
    <text evidence="3">The sequence shown here is derived from an EMBL/GenBank/DDBJ whole genome shotgun (WGS) entry which is preliminary data.</text>
</comment>
<evidence type="ECO:0000313" key="3">
    <source>
        <dbReference type="EMBL" id="KAK9846603.1"/>
    </source>
</evidence>